<dbReference type="GO" id="GO:0019901">
    <property type="term" value="F:protein kinase binding"/>
    <property type="evidence" value="ECO:0007669"/>
    <property type="project" value="TreeGrafter"/>
</dbReference>
<dbReference type="Gene3D" id="3.30.870.10">
    <property type="entry name" value="Endonuclease Chain A"/>
    <property type="match status" value="1"/>
</dbReference>
<dbReference type="GO" id="GO:0097431">
    <property type="term" value="C:mitotic spindle pole"/>
    <property type="evidence" value="ECO:0007669"/>
    <property type="project" value="TreeGrafter"/>
</dbReference>
<evidence type="ECO:0000256" key="4">
    <source>
        <dbReference type="SAM" id="MobiDB-lite"/>
    </source>
</evidence>
<dbReference type="GO" id="GO:0032006">
    <property type="term" value="P:regulation of TOR signaling"/>
    <property type="evidence" value="ECO:0007669"/>
    <property type="project" value="TreeGrafter"/>
</dbReference>
<protein>
    <submittedName>
        <fullName evidence="6">Family with sequence similarity 83 member D</fullName>
    </submittedName>
</protein>
<evidence type="ECO:0000259" key="5">
    <source>
        <dbReference type="Pfam" id="PF07894"/>
    </source>
</evidence>
<sequence>MALSQCLDDSPLRLVPKHTGVEDLNLQEVYNERHRLALEELLSGGLNNFLDFLRKERIPNFLSDDEMQRIRNAAVPPCGVSFHGEDQALEQSLSSSLDCSSVTYFPEVSDVEPPLLEIGWPAFTAGSYRGVTRAVAHFQPSFGECIYSCKEAARRMIKSAREVIAIVTDSLTDLDIFKDLQEACSHRKVPVYILLDQSCAPAFLKMCRNVGVCLDDLRQMRVRTITGTTYYMRSGARITGEVHERFMLIDGNKVATGSYRYNWTDGKLNSSNLIELSGQITEKFDEEFRILYAQSLPINTRGPPSVRNSSIYEHLLIKHSITSSPQLARERPVCLTSTPSRNPLSLAVQPLCEQSTPDRRKTNPVSDDSTIGEEWTEQQHMQEAILAGSTTQRFPADQLAEEEPETPSPVSCHASTQTSKSVMDSDTQTDLQLTEHPNLITPTSTGPNQATSPSFPSPRQSSPTQAAPDGTLKDCFHKLTKERQHHYSTIRSKLEHMVTTLSQRRELADVTNMTQGPGAHSRQRVHKDCKQEPNPRLLVESAGMGTWPRARCVH</sequence>
<gene>
    <name evidence="6" type="primary">fam83d</name>
</gene>
<dbReference type="SUPFAM" id="SSF56024">
    <property type="entry name" value="Phospholipase D/nuclease"/>
    <property type="match status" value="1"/>
</dbReference>
<dbReference type="GO" id="GO:1902808">
    <property type="term" value="P:positive regulation of cell cycle G1/S phase transition"/>
    <property type="evidence" value="ECO:0007669"/>
    <property type="project" value="TreeGrafter"/>
</dbReference>
<feature type="compositionally biased region" description="Low complexity" evidence="4">
    <location>
        <begin position="452"/>
        <end position="463"/>
    </location>
</feature>
<evidence type="ECO:0000256" key="2">
    <source>
        <dbReference type="ARBA" id="ARBA00006937"/>
    </source>
</evidence>
<dbReference type="KEGG" id="sluc:116035924"/>
<evidence type="ECO:0000313" key="6">
    <source>
        <dbReference type="Ensembl" id="ENSSLUP00000050008.1"/>
    </source>
</evidence>
<dbReference type="FunFam" id="3.30.870.10:FF:000004">
    <property type="entry name" value="protein FAM83H isoform X2"/>
    <property type="match status" value="1"/>
</dbReference>
<evidence type="ECO:0000256" key="1">
    <source>
        <dbReference type="ARBA" id="ARBA00004496"/>
    </source>
</evidence>
<proteinExistence type="inferred from homology"/>
<dbReference type="CTD" id="81610"/>
<dbReference type="GO" id="GO:1902480">
    <property type="term" value="P:protein localization to mitotic spindle"/>
    <property type="evidence" value="ECO:0007669"/>
    <property type="project" value="TreeGrafter"/>
</dbReference>
<dbReference type="RefSeq" id="XP_031135181.1">
    <property type="nucleotide sequence ID" value="XM_031279321.2"/>
</dbReference>
<feature type="region of interest" description="Disordered" evidence="4">
    <location>
        <begin position="328"/>
        <end position="369"/>
    </location>
</feature>
<feature type="region of interest" description="Disordered" evidence="4">
    <location>
        <begin position="397"/>
        <end position="471"/>
    </location>
</feature>
<dbReference type="GO" id="GO:0007165">
    <property type="term" value="P:signal transduction"/>
    <property type="evidence" value="ECO:0007669"/>
    <property type="project" value="TreeGrafter"/>
</dbReference>
<dbReference type="GeneID" id="116035924"/>
<name>A0A8D0A7P1_SANLU</name>
<dbReference type="InterPro" id="IPR050944">
    <property type="entry name" value="FAM83"/>
</dbReference>
<comment type="similarity">
    <text evidence="2">Belongs to the FAM83 family.</text>
</comment>
<dbReference type="Pfam" id="PF07894">
    <property type="entry name" value="SACK1"/>
    <property type="match status" value="1"/>
</dbReference>
<dbReference type="OrthoDB" id="9882762at2759"/>
<comment type="subcellular location">
    <subcellularLocation>
        <location evidence="1">Cytoplasm</location>
    </subcellularLocation>
</comment>
<dbReference type="GO" id="GO:0005829">
    <property type="term" value="C:cytosol"/>
    <property type="evidence" value="ECO:0007669"/>
    <property type="project" value="TreeGrafter"/>
</dbReference>
<feature type="compositionally biased region" description="Polar residues" evidence="4">
    <location>
        <begin position="440"/>
        <end position="451"/>
    </location>
</feature>
<keyword evidence="3" id="KW-0963">Cytoplasm</keyword>
<organism evidence="6 7">
    <name type="scientific">Sander lucioperca</name>
    <name type="common">Pike-perch</name>
    <name type="synonym">Perca lucioperca</name>
    <dbReference type="NCBI Taxonomy" id="283035"/>
    <lineage>
        <taxon>Eukaryota</taxon>
        <taxon>Metazoa</taxon>
        <taxon>Chordata</taxon>
        <taxon>Craniata</taxon>
        <taxon>Vertebrata</taxon>
        <taxon>Euteleostomi</taxon>
        <taxon>Actinopterygii</taxon>
        <taxon>Neopterygii</taxon>
        <taxon>Teleostei</taxon>
        <taxon>Neoteleostei</taxon>
        <taxon>Acanthomorphata</taxon>
        <taxon>Eupercaria</taxon>
        <taxon>Perciformes</taxon>
        <taxon>Percoidei</taxon>
        <taxon>Percidae</taxon>
        <taxon>Luciopercinae</taxon>
        <taxon>Sander</taxon>
    </lineage>
</organism>
<dbReference type="AlphaFoldDB" id="A0A8D0A7P1"/>
<feature type="compositionally biased region" description="Polar residues" evidence="4">
    <location>
        <begin position="413"/>
        <end position="432"/>
    </location>
</feature>
<reference evidence="6" key="2">
    <citation type="submission" date="2025-09" db="UniProtKB">
        <authorList>
            <consortium name="Ensembl"/>
        </authorList>
    </citation>
    <scope>IDENTIFICATION</scope>
</reference>
<dbReference type="InterPro" id="IPR012461">
    <property type="entry name" value="SACK1"/>
</dbReference>
<dbReference type="Proteomes" id="UP000694568">
    <property type="component" value="Unplaced"/>
</dbReference>
<dbReference type="Ensembl" id="ENSSLUT00000051497.1">
    <property type="protein sequence ID" value="ENSSLUP00000050008.1"/>
    <property type="gene ID" value="ENSSLUG00000021803.1"/>
</dbReference>
<dbReference type="GeneTree" id="ENSGT00940000158405"/>
<keyword evidence="7" id="KW-1185">Reference proteome</keyword>
<evidence type="ECO:0000256" key="3">
    <source>
        <dbReference type="ARBA" id="ARBA00022490"/>
    </source>
</evidence>
<accession>A0A8D0A7P1</accession>
<reference evidence="6" key="1">
    <citation type="submission" date="2025-08" db="UniProtKB">
        <authorList>
            <consortium name="Ensembl"/>
        </authorList>
    </citation>
    <scope>IDENTIFICATION</scope>
</reference>
<dbReference type="GO" id="GO:0070372">
    <property type="term" value="P:regulation of ERK1 and ERK2 cascade"/>
    <property type="evidence" value="ECO:0007669"/>
    <property type="project" value="TreeGrafter"/>
</dbReference>
<feature type="domain" description="Scaffolding anchor of CK1" evidence="5">
    <location>
        <begin position="22"/>
        <end position="296"/>
    </location>
</feature>
<dbReference type="PANTHER" id="PTHR16181:SF29">
    <property type="entry name" value="PROTEIN FAM83A-RELATED"/>
    <property type="match status" value="1"/>
</dbReference>
<dbReference type="PANTHER" id="PTHR16181">
    <property type="entry name" value="PROTEIN FAM83A-RELATED"/>
    <property type="match status" value="1"/>
</dbReference>
<evidence type="ECO:0000313" key="7">
    <source>
        <dbReference type="Proteomes" id="UP000694568"/>
    </source>
</evidence>